<name>A0A8J3G5P7_9BACT</name>
<keyword evidence="2" id="KW-1133">Transmembrane helix</keyword>
<protein>
    <recommendedName>
        <fullName evidence="3">Peptidase M56 domain-containing protein</fullName>
    </recommendedName>
</protein>
<reference evidence="4" key="2">
    <citation type="submission" date="2020-09" db="EMBL/GenBank/DDBJ databases">
        <authorList>
            <person name="Sun Q."/>
            <person name="Kim S."/>
        </authorList>
    </citation>
    <scope>NUCLEOTIDE SEQUENCE</scope>
    <source>
        <strain evidence="4">KCTC 23224</strain>
    </source>
</reference>
<keyword evidence="5" id="KW-1185">Reference proteome</keyword>
<feature type="coiled-coil region" evidence="1">
    <location>
        <begin position="602"/>
        <end position="698"/>
    </location>
</feature>
<reference evidence="4" key="1">
    <citation type="journal article" date="2014" name="Int. J. Syst. Evol. Microbiol.">
        <title>Complete genome sequence of Corynebacterium casei LMG S-19264T (=DSM 44701T), isolated from a smear-ripened cheese.</title>
        <authorList>
            <consortium name="US DOE Joint Genome Institute (JGI-PGF)"/>
            <person name="Walter F."/>
            <person name="Albersmeier A."/>
            <person name="Kalinowski J."/>
            <person name="Ruckert C."/>
        </authorList>
    </citation>
    <scope>NUCLEOTIDE SEQUENCE</scope>
    <source>
        <strain evidence="4">KCTC 23224</strain>
    </source>
</reference>
<sequence length="705" mass="80788">MESLNQLIPPQIQEAFGWMLIHSIWQITLMGLLFWGLFFLGKNLSAAKKYVAGMICLGIIPVMAFITFAWHIDVVMDQPIENFTSELGSEAVKEYIIVEADKPSSNDTTTYLEKYVSPYIPFMVKGWVVGVFLFLLRTAMGWSSLKNLRHRPVELLDGQWQELFDRVLKTAKLSSLVGIYSSKFVSVPLTFGVWKPVILFPAALLLQMNPVQVEAILMHELAHVKRRDYLWNFLQVMTENIFFFHPICWWITSEIRRQRELAADEWAISQGVAPKDLANGLATVAVFQQHHAVPEFALAASKPKHPTLERIKKLLGVQSSPSQPTTLTTLAMITTIIISVFLLGMNQPVNSLPSKLNEEVSVKQLFAEHFELRDTIPPIPDTLTVHLKKPGAMPTVDFEMDYLSDMPIKMLSFEWPDFSNMPIISFEPVSLMPSVDLSGLSNLNGFASLPQVSLQPIPDLQLKPISIKPIKPISIPSLNGLETLGTPRDTTKSSRKVQRLIIHGMSDTLVLHSKNLHAKIVKADSVVVFPFFKLDSLSKRQTSIFENLKMDSLFNGENIRRIRYATQFSMDSLGIKNLFSDSLKTNQNGLNFYFKDLRNSSFEELQELLQARNKENEQKFKEWQEYSKPTFEELNKQLQARQKESQQRFKDWQDSNKLTLEDLQKQLQDLQKENEQKMKEWQQQLKLIQEEMQQLLKEQGKSGKK</sequence>
<evidence type="ECO:0000256" key="1">
    <source>
        <dbReference type="SAM" id="Coils"/>
    </source>
</evidence>
<accession>A0A8J3G5P7</accession>
<dbReference type="Gene3D" id="3.30.2010.10">
    <property type="entry name" value="Metalloproteases ('zincins'), catalytic domain"/>
    <property type="match status" value="1"/>
</dbReference>
<gene>
    <name evidence="4" type="ORF">GCM10008106_22770</name>
</gene>
<keyword evidence="2" id="KW-0472">Membrane</keyword>
<dbReference type="Pfam" id="PF05569">
    <property type="entry name" value="Peptidase_M56"/>
    <property type="match status" value="1"/>
</dbReference>
<evidence type="ECO:0000313" key="5">
    <source>
        <dbReference type="Proteomes" id="UP000642809"/>
    </source>
</evidence>
<dbReference type="RefSeq" id="WP_189582408.1">
    <property type="nucleotide sequence ID" value="NZ_BMYF01000013.1"/>
</dbReference>
<feature type="domain" description="Peptidase M56" evidence="3">
    <location>
        <begin position="26"/>
        <end position="312"/>
    </location>
</feature>
<feature type="transmembrane region" description="Helical" evidence="2">
    <location>
        <begin position="184"/>
        <end position="209"/>
    </location>
</feature>
<feature type="transmembrane region" description="Helical" evidence="2">
    <location>
        <begin position="15"/>
        <end position="38"/>
    </location>
</feature>
<evidence type="ECO:0000256" key="2">
    <source>
        <dbReference type="SAM" id="Phobius"/>
    </source>
</evidence>
<dbReference type="InterPro" id="IPR052173">
    <property type="entry name" value="Beta-lactam_resp_regulator"/>
</dbReference>
<comment type="caution">
    <text evidence="4">The sequence shown here is derived from an EMBL/GenBank/DDBJ whole genome shotgun (WGS) entry which is preliminary data.</text>
</comment>
<keyword evidence="1" id="KW-0175">Coiled coil</keyword>
<dbReference type="AlphaFoldDB" id="A0A8J3G5P7"/>
<proteinExistence type="predicted"/>
<dbReference type="PANTHER" id="PTHR34978:SF3">
    <property type="entry name" value="SLR0241 PROTEIN"/>
    <property type="match status" value="1"/>
</dbReference>
<feature type="transmembrane region" description="Helical" evidence="2">
    <location>
        <begin position="50"/>
        <end position="72"/>
    </location>
</feature>
<organism evidence="4 5">
    <name type="scientific">Mongoliitalea lutea</name>
    <dbReference type="NCBI Taxonomy" id="849756"/>
    <lineage>
        <taxon>Bacteria</taxon>
        <taxon>Pseudomonadati</taxon>
        <taxon>Bacteroidota</taxon>
        <taxon>Cytophagia</taxon>
        <taxon>Cytophagales</taxon>
        <taxon>Cyclobacteriaceae</taxon>
        <taxon>Mongoliitalea</taxon>
    </lineage>
</organism>
<keyword evidence="2" id="KW-0812">Transmembrane</keyword>
<evidence type="ECO:0000259" key="3">
    <source>
        <dbReference type="Pfam" id="PF05569"/>
    </source>
</evidence>
<dbReference type="CDD" id="cd07341">
    <property type="entry name" value="M56_BlaR1_MecR1_like"/>
    <property type="match status" value="1"/>
</dbReference>
<dbReference type="PANTHER" id="PTHR34978">
    <property type="entry name" value="POSSIBLE SENSOR-TRANSDUCER PROTEIN BLAR"/>
    <property type="match status" value="1"/>
</dbReference>
<dbReference type="EMBL" id="BMYF01000013">
    <property type="protein sequence ID" value="GHB41091.1"/>
    <property type="molecule type" value="Genomic_DNA"/>
</dbReference>
<feature type="transmembrane region" description="Helical" evidence="2">
    <location>
        <begin position="119"/>
        <end position="136"/>
    </location>
</feature>
<dbReference type="InterPro" id="IPR008756">
    <property type="entry name" value="Peptidase_M56"/>
</dbReference>
<evidence type="ECO:0000313" key="4">
    <source>
        <dbReference type="EMBL" id="GHB41091.1"/>
    </source>
</evidence>
<dbReference type="Proteomes" id="UP000642809">
    <property type="component" value="Unassembled WGS sequence"/>
</dbReference>